<dbReference type="AlphaFoldDB" id="A0A183LP55"/>
<feature type="compositionally biased region" description="Basic and acidic residues" evidence="1">
    <location>
        <begin position="1"/>
        <end position="14"/>
    </location>
</feature>
<feature type="region of interest" description="Disordered" evidence="1">
    <location>
        <begin position="100"/>
        <end position="120"/>
    </location>
</feature>
<accession>A0A183LP55</accession>
<keyword evidence="3" id="KW-1185">Reference proteome</keyword>
<name>A0A183LP55_9TREM</name>
<feature type="compositionally biased region" description="Basic and acidic residues" evidence="1">
    <location>
        <begin position="109"/>
        <end position="120"/>
    </location>
</feature>
<proteinExistence type="predicted"/>
<dbReference type="EMBL" id="UZAI01001946">
    <property type="protein sequence ID" value="VDO66836.1"/>
    <property type="molecule type" value="Genomic_DNA"/>
</dbReference>
<gene>
    <name evidence="2" type="ORF">SMRZ_LOCUS5580</name>
</gene>
<organism evidence="2 3">
    <name type="scientific">Schistosoma margrebowiei</name>
    <dbReference type="NCBI Taxonomy" id="48269"/>
    <lineage>
        <taxon>Eukaryota</taxon>
        <taxon>Metazoa</taxon>
        <taxon>Spiralia</taxon>
        <taxon>Lophotrochozoa</taxon>
        <taxon>Platyhelminthes</taxon>
        <taxon>Trematoda</taxon>
        <taxon>Digenea</taxon>
        <taxon>Strigeidida</taxon>
        <taxon>Schistosomatoidea</taxon>
        <taxon>Schistosomatidae</taxon>
        <taxon>Schistosoma</taxon>
    </lineage>
</organism>
<evidence type="ECO:0000313" key="2">
    <source>
        <dbReference type="EMBL" id="VDO66836.1"/>
    </source>
</evidence>
<evidence type="ECO:0000313" key="3">
    <source>
        <dbReference type="Proteomes" id="UP000277204"/>
    </source>
</evidence>
<reference evidence="2 3" key="1">
    <citation type="submission" date="2018-11" db="EMBL/GenBank/DDBJ databases">
        <authorList>
            <consortium name="Pathogen Informatics"/>
        </authorList>
    </citation>
    <scope>NUCLEOTIDE SEQUENCE [LARGE SCALE GENOMIC DNA]</scope>
    <source>
        <strain evidence="2 3">Zambia</strain>
    </source>
</reference>
<sequence>MIDDSRPSKKEKQSPKGPALYKSSRKVVSSVPRLPDGIQQETPMSRNRKARSVSSGKHNTTSQVVDNPPKSNTMFDATVIASTSTVDEWVQVVRKESRHIKGNPAPVKVAEKSKSDHSDRSAIFHRIKQSESSEPKARFAYDIVLIR</sequence>
<protein>
    <submittedName>
        <fullName evidence="2">Uncharacterized protein</fullName>
    </submittedName>
</protein>
<feature type="region of interest" description="Disordered" evidence="1">
    <location>
        <begin position="1"/>
        <end position="72"/>
    </location>
</feature>
<feature type="compositionally biased region" description="Polar residues" evidence="1">
    <location>
        <begin position="52"/>
        <end position="72"/>
    </location>
</feature>
<dbReference type="Proteomes" id="UP000277204">
    <property type="component" value="Unassembled WGS sequence"/>
</dbReference>
<evidence type="ECO:0000256" key="1">
    <source>
        <dbReference type="SAM" id="MobiDB-lite"/>
    </source>
</evidence>